<feature type="binding site" evidence="3">
    <location>
        <position position="262"/>
    </location>
    <ligand>
        <name>Zn(2+)</name>
        <dbReference type="ChEBI" id="CHEBI:29105"/>
    </ligand>
</feature>
<dbReference type="GO" id="GO:0005737">
    <property type="term" value="C:cytoplasm"/>
    <property type="evidence" value="ECO:0007669"/>
    <property type="project" value="UniProtKB-SubCell"/>
</dbReference>
<keyword evidence="7" id="KW-1185">Reference proteome</keyword>
<feature type="binding site" evidence="3">
    <location>
        <begin position="122"/>
        <end position="125"/>
    </location>
    <ligand>
        <name>GTP</name>
        <dbReference type="ChEBI" id="CHEBI:37565"/>
    </ligand>
</feature>
<dbReference type="HAMAP" id="MF_01820">
    <property type="entry name" value="GTPase_RsgA"/>
    <property type="match status" value="1"/>
</dbReference>
<dbReference type="SUPFAM" id="SSF52540">
    <property type="entry name" value="P-loop containing nucleoside triphosphate hydrolases"/>
    <property type="match status" value="1"/>
</dbReference>
<keyword evidence="1 3" id="KW-0547">Nucleotide-binding</keyword>
<dbReference type="PROSITE" id="PS51721">
    <property type="entry name" value="G_CP"/>
    <property type="match status" value="1"/>
</dbReference>
<dbReference type="OrthoDB" id="9809485at2"/>
<keyword evidence="3" id="KW-0694">RNA-binding</keyword>
<evidence type="ECO:0000256" key="3">
    <source>
        <dbReference type="HAMAP-Rule" id="MF_01820"/>
    </source>
</evidence>
<comment type="caution">
    <text evidence="6">The sequence shown here is derived from an EMBL/GenBank/DDBJ whole genome shotgun (WGS) entry which is preliminary data.</text>
</comment>
<dbReference type="Gene3D" id="1.10.40.50">
    <property type="entry name" value="Probable gtpase engc, domain 3"/>
    <property type="match status" value="1"/>
</dbReference>
<keyword evidence="3" id="KW-0963">Cytoplasm</keyword>
<dbReference type="RefSeq" id="WP_147705645.1">
    <property type="nucleotide sequence ID" value="NZ_VDUY01000008.1"/>
</dbReference>
<keyword evidence="3" id="KW-0690">Ribosome biogenesis</keyword>
<evidence type="ECO:0000313" key="6">
    <source>
        <dbReference type="EMBL" id="TXL63491.1"/>
    </source>
</evidence>
<dbReference type="EMBL" id="VDUY01000008">
    <property type="protein sequence ID" value="TXL63491.1"/>
    <property type="molecule type" value="Genomic_DNA"/>
</dbReference>
<dbReference type="CDD" id="cd01854">
    <property type="entry name" value="YjeQ_EngC"/>
    <property type="match status" value="1"/>
</dbReference>
<comment type="similarity">
    <text evidence="3">Belongs to the TRAFAC class YlqF/YawG GTPase family. RsgA subfamily.</text>
</comment>
<feature type="binding site" evidence="3">
    <location>
        <begin position="176"/>
        <end position="184"/>
    </location>
    <ligand>
        <name>GTP</name>
        <dbReference type="ChEBI" id="CHEBI:37565"/>
    </ligand>
</feature>
<dbReference type="GO" id="GO:0046872">
    <property type="term" value="F:metal ion binding"/>
    <property type="evidence" value="ECO:0007669"/>
    <property type="project" value="UniProtKB-KW"/>
</dbReference>
<dbReference type="InterPro" id="IPR004881">
    <property type="entry name" value="Ribosome_biogen_GTPase_RsgA"/>
</dbReference>
<dbReference type="Gene3D" id="3.40.50.300">
    <property type="entry name" value="P-loop containing nucleotide triphosphate hydrolases"/>
    <property type="match status" value="1"/>
</dbReference>
<dbReference type="GO" id="GO:0019843">
    <property type="term" value="F:rRNA binding"/>
    <property type="evidence" value="ECO:0007669"/>
    <property type="project" value="UniProtKB-KW"/>
</dbReference>
<proteinExistence type="inferred from homology"/>
<dbReference type="Proteomes" id="UP000321548">
    <property type="component" value="Unassembled WGS sequence"/>
</dbReference>
<feature type="domain" description="EngC GTPase" evidence="4">
    <location>
        <begin position="83"/>
        <end position="236"/>
    </location>
</feature>
<keyword evidence="2 3" id="KW-0342">GTP-binding</keyword>
<organism evidence="6 7">
    <name type="scientific">Zeimonas arvi</name>
    <dbReference type="NCBI Taxonomy" id="2498847"/>
    <lineage>
        <taxon>Bacteria</taxon>
        <taxon>Pseudomonadati</taxon>
        <taxon>Pseudomonadota</taxon>
        <taxon>Betaproteobacteria</taxon>
        <taxon>Burkholderiales</taxon>
        <taxon>Burkholderiaceae</taxon>
        <taxon>Zeimonas</taxon>
    </lineage>
</organism>
<keyword evidence="3" id="KW-0862">Zinc</keyword>
<dbReference type="PANTHER" id="PTHR32120">
    <property type="entry name" value="SMALL RIBOSOMAL SUBUNIT BIOGENESIS GTPASE RSGA"/>
    <property type="match status" value="1"/>
</dbReference>
<dbReference type="GO" id="GO:0042274">
    <property type="term" value="P:ribosomal small subunit biogenesis"/>
    <property type="evidence" value="ECO:0007669"/>
    <property type="project" value="UniProtKB-UniRule"/>
</dbReference>
<feature type="binding site" evidence="3">
    <location>
        <position position="269"/>
    </location>
    <ligand>
        <name>Zn(2+)</name>
        <dbReference type="ChEBI" id="CHEBI:29105"/>
    </ligand>
</feature>
<dbReference type="InterPro" id="IPR027417">
    <property type="entry name" value="P-loop_NTPase"/>
</dbReference>
<dbReference type="NCBIfam" id="TIGR00157">
    <property type="entry name" value="ribosome small subunit-dependent GTPase A"/>
    <property type="match status" value="1"/>
</dbReference>
<comment type="cofactor">
    <cofactor evidence="3">
        <name>Zn(2+)</name>
        <dbReference type="ChEBI" id="CHEBI:29105"/>
    </cofactor>
    <text evidence="3">Binds 1 zinc ion per subunit.</text>
</comment>
<dbReference type="Pfam" id="PF03193">
    <property type="entry name" value="RsgA_GTPase"/>
    <property type="match status" value="1"/>
</dbReference>
<sequence length="310" mass="33157">MPALVAAEPALVTASYGRHYLVRPAQTGGELIAVSRGKRTDACVGDVVSIRRTGEGQAVIESISPRRNQILRSDQWRSKLLAANVDQVGVVLAGDPPFSEELLLRILCAASVAGVPVALIANKIDLGEAHAAIRARLDACRALGLPVFEIAARGSASRVRDTLRGWLERRTTLLVGQSGMGKSTLVNTLVPDADLRTQAISTALATGRHTTTFTRLFDLPEAVATDARLIDTPGFQTFGIAHLSASQLAHAMPEFAPLLGRCRFNDCTHRGEPGCAVRAATEAGNIDARRFQLYGRLVEETLSAPSRPRP</sequence>
<feature type="domain" description="CP-type G" evidence="5">
    <location>
        <begin position="72"/>
        <end position="238"/>
    </location>
</feature>
<dbReference type="GO" id="GO:0005525">
    <property type="term" value="F:GTP binding"/>
    <property type="evidence" value="ECO:0007669"/>
    <property type="project" value="UniProtKB-UniRule"/>
</dbReference>
<dbReference type="AlphaFoldDB" id="A0A5C8NRH8"/>
<dbReference type="PANTHER" id="PTHR32120:SF11">
    <property type="entry name" value="SMALL RIBOSOMAL SUBUNIT BIOGENESIS GTPASE RSGA 1, MITOCHONDRIAL-RELATED"/>
    <property type="match status" value="1"/>
</dbReference>
<feature type="binding site" evidence="3">
    <location>
        <position position="267"/>
    </location>
    <ligand>
        <name>Zn(2+)</name>
        <dbReference type="ChEBI" id="CHEBI:29105"/>
    </ligand>
</feature>
<name>A0A5C8NRH8_9BURK</name>
<evidence type="ECO:0000259" key="5">
    <source>
        <dbReference type="PROSITE" id="PS51721"/>
    </source>
</evidence>
<feature type="binding site" evidence="3">
    <location>
        <position position="275"/>
    </location>
    <ligand>
        <name>Zn(2+)</name>
        <dbReference type="ChEBI" id="CHEBI:29105"/>
    </ligand>
</feature>
<evidence type="ECO:0000259" key="4">
    <source>
        <dbReference type="PROSITE" id="PS50936"/>
    </source>
</evidence>
<dbReference type="InterPro" id="IPR010914">
    <property type="entry name" value="RsgA_GTPase_dom"/>
</dbReference>
<dbReference type="PROSITE" id="PS50936">
    <property type="entry name" value="ENGC_GTPASE"/>
    <property type="match status" value="1"/>
</dbReference>
<comment type="subcellular location">
    <subcellularLocation>
        <location evidence="3">Cytoplasm</location>
    </subcellularLocation>
</comment>
<evidence type="ECO:0000256" key="2">
    <source>
        <dbReference type="ARBA" id="ARBA00023134"/>
    </source>
</evidence>
<evidence type="ECO:0000313" key="7">
    <source>
        <dbReference type="Proteomes" id="UP000321548"/>
    </source>
</evidence>
<comment type="function">
    <text evidence="3">One of several proteins that assist in the late maturation steps of the functional core of the 30S ribosomal subunit. Helps release RbfA from mature subunits. May play a role in the assembly of ribosomal proteins into the subunit. Circularly permuted GTPase that catalyzes slow GTP hydrolysis, GTPase activity is stimulated by the 30S ribosomal subunit.</text>
</comment>
<keyword evidence="3" id="KW-0479">Metal-binding</keyword>
<accession>A0A5C8NRH8</accession>
<gene>
    <name evidence="3 6" type="primary">rsgA</name>
    <name evidence="6" type="ORF">FHP08_16700</name>
</gene>
<keyword evidence="3" id="KW-0699">rRNA-binding</keyword>
<keyword evidence="3" id="KW-0378">Hydrolase</keyword>
<dbReference type="InterPro" id="IPR030378">
    <property type="entry name" value="G_CP_dom"/>
</dbReference>
<dbReference type="GO" id="GO:0003924">
    <property type="term" value="F:GTPase activity"/>
    <property type="evidence" value="ECO:0007669"/>
    <property type="project" value="UniProtKB-UniRule"/>
</dbReference>
<comment type="subunit">
    <text evidence="3">Monomer. Associates with 30S ribosomal subunit, binds 16S rRNA.</text>
</comment>
<dbReference type="EC" id="3.6.1.-" evidence="3"/>
<evidence type="ECO:0000256" key="1">
    <source>
        <dbReference type="ARBA" id="ARBA00022741"/>
    </source>
</evidence>
<reference evidence="6 7" key="1">
    <citation type="submission" date="2019-06" db="EMBL/GenBank/DDBJ databases">
        <title>Quisquiliibacterium sp. nov., isolated from a maize field.</title>
        <authorList>
            <person name="Lin S.-Y."/>
            <person name="Tsai C.-F."/>
            <person name="Young C.-C."/>
        </authorList>
    </citation>
    <scope>NUCLEOTIDE SEQUENCE [LARGE SCALE GENOMIC DNA]</scope>
    <source>
        <strain evidence="6 7">CC-CFT501</strain>
    </source>
</reference>
<protein>
    <recommendedName>
        <fullName evidence="3">Small ribosomal subunit biogenesis GTPase RsgA</fullName>
        <ecNumber evidence="3">3.6.1.-</ecNumber>
    </recommendedName>
</protein>